<evidence type="ECO:0000256" key="2">
    <source>
        <dbReference type="SAM" id="MobiDB-lite"/>
    </source>
</evidence>
<proteinExistence type="inferred from homology"/>
<feature type="compositionally biased region" description="Polar residues" evidence="2">
    <location>
        <begin position="54"/>
        <end position="70"/>
    </location>
</feature>
<keyword evidence="4" id="KW-1185">Reference proteome</keyword>
<evidence type="ECO:0000259" key="3">
    <source>
        <dbReference type="Pfam" id="PF05030"/>
    </source>
</evidence>
<evidence type="ECO:0000256" key="1">
    <source>
        <dbReference type="ARBA" id="ARBA00007945"/>
    </source>
</evidence>
<feature type="compositionally biased region" description="Polar residues" evidence="2">
    <location>
        <begin position="83"/>
        <end position="95"/>
    </location>
</feature>
<reference evidence="5" key="1">
    <citation type="submission" date="2022-11" db="UniProtKB">
        <authorList>
            <consortium name="WormBaseParasite"/>
        </authorList>
    </citation>
    <scope>IDENTIFICATION</scope>
</reference>
<dbReference type="Proteomes" id="UP000887540">
    <property type="component" value="Unplaced"/>
</dbReference>
<organism evidence="4 5">
    <name type="scientific">Acrobeloides nanus</name>
    <dbReference type="NCBI Taxonomy" id="290746"/>
    <lineage>
        <taxon>Eukaryota</taxon>
        <taxon>Metazoa</taxon>
        <taxon>Ecdysozoa</taxon>
        <taxon>Nematoda</taxon>
        <taxon>Chromadorea</taxon>
        <taxon>Rhabditida</taxon>
        <taxon>Tylenchina</taxon>
        <taxon>Cephalobomorpha</taxon>
        <taxon>Cephaloboidea</taxon>
        <taxon>Cephalobidae</taxon>
        <taxon>Acrobeloides</taxon>
    </lineage>
</organism>
<sequence>MLAENAQLIEAIAEYQRMGKIEDALSYQELLHRNLIYLGNLADASLVQQIQDNRNVSPRTSQPLPTSNGPVSHVNGHSPYGANHQQITHPSNSATPPMLNGQAVFPPSANPNYYGDPNQQYSVPAQNQQSLSPFSNIPQNPPVGYTMQASLQQQNR</sequence>
<feature type="region of interest" description="Disordered" evidence="2">
    <location>
        <begin position="54"/>
        <end position="156"/>
    </location>
</feature>
<feature type="compositionally biased region" description="Polar residues" evidence="2">
    <location>
        <begin position="117"/>
        <end position="138"/>
    </location>
</feature>
<dbReference type="WBParaSite" id="ACRNAN_Path_765.g2901.t1">
    <property type="protein sequence ID" value="ACRNAN_Path_765.g2901.t1"/>
    <property type="gene ID" value="ACRNAN_Path_765.g2901"/>
</dbReference>
<dbReference type="Pfam" id="PF05030">
    <property type="entry name" value="SSXT"/>
    <property type="match status" value="1"/>
</dbReference>
<comment type="similarity">
    <text evidence="1">Belongs to the SS18 family.</text>
</comment>
<protein>
    <submittedName>
        <fullName evidence="5">SS18 N-terminal domain-containing protein</fullName>
    </submittedName>
</protein>
<feature type="domain" description="SS18 N-terminal" evidence="3">
    <location>
        <begin position="1"/>
        <end position="46"/>
    </location>
</feature>
<evidence type="ECO:0000313" key="5">
    <source>
        <dbReference type="WBParaSite" id="ACRNAN_Path_765.g2901.t1"/>
    </source>
</evidence>
<dbReference type="AlphaFoldDB" id="A0A914CBE3"/>
<accession>A0A914CBE3</accession>
<name>A0A914CBE3_9BILA</name>
<evidence type="ECO:0000313" key="4">
    <source>
        <dbReference type="Proteomes" id="UP000887540"/>
    </source>
</evidence>
<dbReference type="InterPro" id="IPR007726">
    <property type="entry name" value="SS18_N"/>
</dbReference>
<feature type="compositionally biased region" description="Polar residues" evidence="2">
    <location>
        <begin position="147"/>
        <end position="156"/>
    </location>
</feature>